<name>A0A6V7RS54_9STAP</name>
<dbReference type="AlphaFoldDB" id="A0A6V7RS54"/>
<evidence type="ECO:0000313" key="3">
    <source>
        <dbReference type="Proteomes" id="UP000589351"/>
    </source>
</evidence>
<dbReference type="Proteomes" id="UP000589351">
    <property type="component" value="Unassembled WGS sequence"/>
</dbReference>
<protein>
    <submittedName>
        <fullName evidence="2">DSBA-like thioredoxin domain protein</fullName>
    </submittedName>
</protein>
<dbReference type="InterPro" id="IPR036249">
    <property type="entry name" value="Thioredoxin-like_sf"/>
</dbReference>
<accession>A0A6V7RS54</accession>
<keyword evidence="3" id="KW-1185">Reference proteome</keyword>
<dbReference type="Gene3D" id="3.40.30.10">
    <property type="entry name" value="Glutaredoxin"/>
    <property type="match status" value="1"/>
</dbReference>
<evidence type="ECO:0000313" key="2">
    <source>
        <dbReference type="EMBL" id="CAD2080707.1"/>
    </source>
</evidence>
<proteinExistence type="predicted"/>
<dbReference type="CDD" id="cd03024">
    <property type="entry name" value="DsbA_FrnE"/>
    <property type="match status" value="1"/>
</dbReference>
<dbReference type="GO" id="GO:0016491">
    <property type="term" value="F:oxidoreductase activity"/>
    <property type="evidence" value="ECO:0007669"/>
    <property type="project" value="InterPro"/>
</dbReference>
<dbReference type="PANTHER" id="PTHR13887">
    <property type="entry name" value="GLUTATHIONE S-TRANSFERASE KAPPA"/>
    <property type="match status" value="1"/>
</dbReference>
<evidence type="ECO:0000259" key="1">
    <source>
        <dbReference type="Pfam" id="PF01323"/>
    </source>
</evidence>
<feature type="domain" description="DSBA-like thioredoxin" evidence="1">
    <location>
        <begin position="3"/>
        <end position="196"/>
    </location>
</feature>
<dbReference type="EMBL" id="CAJEWD010000008">
    <property type="protein sequence ID" value="CAD2080707.1"/>
    <property type="molecule type" value="Genomic_DNA"/>
</dbReference>
<organism evidence="2 3">
    <name type="scientific">Jeotgalicoccus meleagridis</name>
    <dbReference type="NCBI Taxonomy" id="2759181"/>
    <lineage>
        <taxon>Bacteria</taxon>
        <taxon>Bacillati</taxon>
        <taxon>Bacillota</taxon>
        <taxon>Bacilli</taxon>
        <taxon>Bacillales</taxon>
        <taxon>Staphylococcaceae</taxon>
        <taxon>Jeotgalicoccus</taxon>
    </lineage>
</organism>
<comment type="caution">
    <text evidence="2">The sequence shown here is derived from an EMBL/GenBank/DDBJ whole genome shotgun (WGS) entry which is preliminary data.</text>
</comment>
<sequence length="212" mass="24415">MEVKIYVDIACPFCYIGKKNLEEALSNFKTDEEIHLNYLSYELDNQRAKEPKDNIYDYLAEKNEQPLDEIHDMVDRIVAEGQKVNIEFNMDKVIPANTRDAHRLLKLAKEKGKGEEILELLYQAYFSQGKNISDHQVLEDLALSGGLEKEDVRELLEDPSINLEEVIGDFNLAKVNKIKTLPYYIFDDTFAIAGAREAKHYTIALNKTLKNK</sequence>
<dbReference type="InterPro" id="IPR001853">
    <property type="entry name" value="DSBA-like_thioredoxin_dom"/>
</dbReference>
<dbReference type="Pfam" id="PF01323">
    <property type="entry name" value="DSBA"/>
    <property type="match status" value="1"/>
</dbReference>
<dbReference type="SUPFAM" id="SSF52833">
    <property type="entry name" value="Thioredoxin-like"/>
    <property type="match status" value="1"/>
</dbReference>
<dbReference type="RefSeq" id="WP_185126493.1">
    <property type="nucleotide sequence ID" value="NZ_CAJEWD010000008.1"/>
</dbReference>
<gene>
    <name evidence="2" type="ORF">JEODO184_01999</name>
</gene>
<dbReference type="PANTHER" id="PTHR13887:SF41">
    <property type="entry name" value="THIOREDOXIN SUPERFAMILY PROTEIN"/>
    <property type="match status" value="1"/>
</dbReference>
<reference evidence="2 3" key="1">
    <citation type="submission" date="2020-07" db="EMBL/GenBank/DDBJ databases">
        <authorList>
            <person name="Criscuolo A."/>
        </authorList>
    </citation>
    <scope>NUCLEOTIDE SEQUENCE [LARGE SCALE GENOMIC DNA]</scope>
    <source>
        <strain evidence="2">CIP111649</strain>
    </source>
</reference>